<evidence type="ECO:0000313" key="1">
    <source>
        <dbReference type="EMBL" id="KAK8159525.1"/>
    </source>
</evidence>
<dbReference type="EMBL" id="JBBWUH010000008">
    <property type="protein sequence ID" value="KAK8159525.1"/>
    <property type="molecule type" value="Genomic_DNA"/>
</dbReference>
<name>A0ABR1XL45_9PEZI</name>
<reference evidence="1 2" key="1">
    <citation type="journal article" date="2022" name="G3 (Bethesda)">
        <title>Enemy or ally: a genomic approach to elucidate the lifestyle of Phyllosticta citrichinaensis.</title>
        <authorList>
            <person name="Buijs V.A."/>
            <person name="Groenewald J.Z."/>
            <person name="Haridas S."/>
            <person name="LaButti K.M."/>
            <person name="Lipzen A."/>
            <person name="Martin F.M."/>
            <person name="Barry K."/>
            <person name="Grigoriev I.V."/>
            <person name="Crous P.W."/>
            <person name="Seidl M.F."/>
        </authorList>
    </citation>
    <scope>NUCLEOTIDE SEQUENCE [LARGE SCALE GENOMIC DNA]</scope>
    <source>
        <strain evidence="1 2">CBS 129764</strain>
    </source>
</reference>
<keyword evidence="2" id="KW-1185">Reference proteome</keyword>
<organism evidence="1 2">
    <name type="scientific">Phyllosticta citrichinensis</name>
    <dbReference type="NCBI Taxonomy" id="1130410"/>
    <lineage>
        <taxon>Eukaryota</taxon>
        <taxon>Fungi</taxon>
        <taxon>Dikarya</taxon>
        <taxon>Ascomycota</taxon>
        <taxon>Pezizomycotina</taxon>
        <taxon>Dothideomycetes</taxon>
        <taxon>Dothideomycetes incertae sedis</taxon>
        <taxon>Botryosphaeriales</taxon>
        <taxon>Phyllostictaceae</taxon>
        <taxon>Phyllosticta</taxon>
    </lineage>
</organism>
<proteinExistence type="predicted"/>
<dbReference type="Proteomes" id="UP001456524">
    <property type="component" value="Unassembled WGS sequence"/>
</dbReference>
<gene>
    <name evidence="1" type="ORF">IWX90DRAFT_302678</name>
</gene>
<sequence>MLLARVRLHGGGGAVRHQGAAVQAPGDGAGHRMGGPVDAERRIDALSQNLATDVGLLGQLRREEVEVCLFPGHARVTGAFGRLAEAELALPTVEQRNLRRIVPVRWRCVDVQAALAPALALHLPLVDGNQAQQPRLIVDLAIRQRGVAAARLENQVYIIERLGDGEVGAWRHTALVAEGWDLVSFLDVVLDGVVDGGPSLSVTLARTLHLGSDRQVQRDEPVGKLWRVLDNVGSWWPMSFIMRKWERQDLPSRWLKTGTPLLECDSTFPAVLTPPTLWPQMQWSSSGDRAGASRTSKSWLDTGRTSLLSCMSQALPWRWYSEVYSGLAFLSKYSQDESDAYCSVSDISTPTGLGALVGTGKELMAARKD</sequence>
<evidence type="ECO:0000313" key="2">
    <source>
        <dbReference type="Proteomes" id="UP001456524"/>
    </source>
</evidence>
<accession>A0ABR1XL45</accession>
<comment type="caution">
    <text evidence="1">The sequence shown here is derived from an EMBL/GenBank/DDBJ whole genome shotgun (WGS) entry which is preliminary data.</text>
</comment>
<protein>
    <submittedName>
        <fullName evidence="1">Uncharacterized protein</fullName>
    </submittedName>
</protein>